<evidence type="ECO:0000256" key="1">
    <source>
        <dbReference type="ARBA" id="ARBA00004141"/>
    </source>
</evidence>
<evidence type="ECO:0000313" key="8">
    <source>
        <dbReference type="Proteomes" id="UP000270094"/>
    </source>
</evidence>
<keyword evidence="8" id="KW-1185">Reference proteome</keyword>
<protein>
    <recommendedName>
        <fullName evidence="6">Major facilitator superfamily (MFS) profile domain-containing protein</fullName>
    </recommendedName>
</protein>
<dbReference type="Gene3D" id="1.20.1250.20">
    <property type="entry name" value="MFS general substrate transporter like domains"/>
    <property type="match status" value="1"/>
</dbReference>
<feature type="domain" description="Major facilitator superfamily (MFS) profile" evidence="6">
    <location>
        <begin position="1"/>
        <end position="108"/>
    </location>
</feature>
<keyword evidence="3 5" id="KW-1133">Transmembrane helix</keyword>
<sequence length="108" mass="11331">MIDADFNSLLIDWGEACQQSPLTTVMSTTLMAGALTGSFIAGWLADAYGRLLVLKGCLLLISIVNGVFSFVATVSWLLSATLLFTLGAGCGGYMVLDVADIWYASGAL</sequence>
<dbReference type="InterPro" id="IPR036259">
    <property type="entry name" value="MFS_trans_sf"/>
</dbReference>
<gene>
    <name evidence="7" type="ORF">SVUK_LOCUS16967</name>
</gene>
<dbReference type="AlphaFoldDB" id="A0A3P7JPM8"/>
<proteinExistence type="predicted"/>
<dbReference type="OrthoDB" id="5857512at2759"/>
<keyword evidence="4 5" id="KW-0472">Membrane</keyword>
<evidence type="ECO:0000256" key="2">
    <source>
        <dbReference type="ARBA" id="ARBA00022692"/>
    </source>
</evidence>
<feature type="transmembrane region" description="Helical" evidence="5">
    <location>
        <begin position="57"/>
        <end position="78"/>
    </location>
</feature>
<dbReference type="EMBL" id="UYYB01115417">
    <property type="protein sequence ID" value="VDM81969.1"/>
    <property type="molecule type" value="Genomic_DNA"/>
</dbReference>
<accession>A0A3P7JPM8</accession>
<name>A0A3P7JPM8_STRVU</name>
<dbReference type="Pfam" id="PF00083">
    <property type="entry name" value="Sugar_tr"/>
    <property type="match status" value="1"/>
</dbReference>
<dbReference type="InterPro" id="IPR020846">
    <property type="entry name" value="MFS_dom"/>
</dbReference>
<evidence type="ECO:0000313" key="7">
    <source>
        <dbReference type="EMBL" id="VDM81969.1"/>
    </source>
</evidence>
<evidence type="ECO:0000256" key="4">
    <source>
        <dbReference type="ARBA" id="ARBA00023136"/>
    </source>
</evidence>
<evidence type="ECO:0000259" key="6">
    <source>
        <dbReference type="PROSITE" id="PS50850"/>
    </source>
</evidence>
<keyword evidence="2 5" id="KW-0812">Transmembrane</keyword>
<reference evidence="7 8" key="1">
    <citation type="submission" date="2018-11" db="EMBL/GenBank/DDBJ databases">
        <authorList>
            <consortium name="Pathogen Informatics"/>
        </authorList>
    </citation>
    <scope>NUCLEOTIDE SEQUENCE [LARGE SCALE GENOMIC DNA]</scope>
</reference>
<dbReference type="GO" id="GO:0016020">
    <property type="term" value="C:membrane"/>
    <property type="evidence" value="ECO:0007669"/>
    <property type="project" value="UniProtKB-SubCell"/>
</dbReference>
<evidence type="ECO:0000256" key="5">
    <source>
        <dbReference type="SAM" id="Phobius"/>
    </source>
</evidence>
<dbReference type="InterPro" id="IPR005828">
    <property type="entry name" value="MFS_sugar_transport-like"/>
</dbReference>
<dbReference type="SUPFAM" id="SSF103473">
    <property type="entry name" value="MFS general substrate transporter"/>
    <property type="match status" value="1"/>
</dbReference>
<comment type="subcellular location">
    <subcellularLocation>
        <location evidence="1">Membrane</location>
        <topology evidence="1">Multi-pass membrane protein</topology>
    </subcellularLocation>
</comment>
<feature type="transmembrane region" description="Helical" evidence="5">
    <location>
        <begin position="84"/>
        <end position="104"/>
    </location>
</feature>
<feature type="transmembrane region" description="Helical" evidence="5">
    <location>
        <begin position="25"/>
        <end position="45"/>
    </location>
</feature>
<organism evidence="7 8">
    <name type="scientific">Strongylus vulgaris</name>
    <name type="common">Blood worm</name>
    <dbReference type="NCBI Taxonomy" id="40348"/>
    <lineage>
        <taxon>Eukaryota</taxon>
        <taxon>Metazoa</taxon>
        <taxon>Ecdysozoa</taxon>
        <taxon>Nematoda</taxon>
        <taxon>Chromadorea</taxon>
        <taxon>Rhabditida</taxon>
        <taxon>Rhabditina</taxon>
        <taxon>Rhabditomorpha</taxon>
        <taxon>Strongyloidea</taxon>
        <taxon>Strongylidae</taxon>
        <taxon>Strongylus</taxon>
    </lineage>
</organism>
<dbReference type="PROSITE" id="PS50850">
    <property type="entry name" value="MFS"/>
    <property type="match status" value="1"/>
</dbReference>
<evidence type="ECO:0000256" key="3">
    <source>
        <dbReference type="ARBA" id="ARBA00022989"/>
    </source>
</evidence>
<dbReference type="Proteomes" id="UP000270094">
    <property type="component" value="Unassembled WGS sequence"/>
</dbReference>
<dbReference type="GO" id="GO:0022857">
    <property type="term" value="F:transmembrane transporter activity"/>
    <property type="evidence" value="ECO:0007669"/>
    <property type="project" value="InterPro"/>
</dbReference>